<reference evidence="7 8" key="1">
    <citation type="submission" date="2018-04" db="EMBL/GenBank/DDBJ databases">
        <title>Genomic Encyclopedia of Type Strains, Phase III (KMG-III): the genomes of soil and plant-associated and newly described type strains.</title>
        <authorList>
            <person name="Whitman W."/>
        </authorList>
    </citation>
    <scope>NUCLEOTIDE SEQUENCE [LARGE SCALE GENOMIC DNA]</scope>
    <source>
        <strain evidence="7 8">MA-olki</strain>
    </source>
</reference>
<keyword evidence="2" id="KW-0479">Metal-binding</keyword>
<accession>A0A2T5U390</accession>
<dbReference type="PROSITE" id="PS50249">
    <property type="entry name" value="MPN"/>
    <property type="match status" value="1"/>
</dbReference>
<dbReference type="PROSITE" id="PS01302">
    <property type="entry name" value="UPF0758"/>
    <property type="match status" value="1"/>
</dbReference>
<dbReference type="PANTHER" id="PTHR30471:SF3">
    <property type="entry name" value="UPF0758 PROTEIN YEES-RELATED"/>
    <property type="match status" value="1"/>
</dbReference>
<keyword evidence="3" id="KW-0378">Hydrolase</keyword>
<evidence type="ECO:0000313" key="8">
    <source>
        <dbReference type="Proteomes" id="UP000244013"/>
    </source>
</evidence>
<gene>
    <name evidence="7" type="ORF">C8J25_106223</name>
</gene>
<dbReference type="InterPro" id="IPR025657">
    <property type="entry name" value="RadC_JAB"/>
</dbReference>
<proteinExistence type="predicted"/>
<name>A0A2T5U390_9SPHN</name>
<dbReference type="GO" id="GO:0046872">
    <property type="term" value="F:metal ion binding"/>
    <property type="evidence" value="ECO:0007669"/>
    <property type="project" value="UniProtKB-KW"/>
</dbReference>
<dbReference type="InterPro" id="IPR037518">
    <property type="entry name" value="MPN"/>
</dbReference>
<dbReference type="SUPFAM" id="SSF102712">
    <property type="entry name" value="JAB1/MPN domain"/>
    <property type="match status" value="1"/>
</dbReference>
<evidence type="ECO:0000256" key="1">
    <source>
        <dbReference type="ARBA" id="ARBA00022670"/>
    </source>
</evidence>
<sequence>MRHVVGGRDHVTISIRTVAVDALAFGAHGVIISHNHPSGDATPSARDVAFTRALAVGLRTLEVVLIDHLVIAGGEVTSLRAMGIV</sequence>
<evidence type="ECO:0000256" key="2">
    <source>
        <dbReference type="ARBA" id="ARBA00022723"/>
    </source>
</evidence>
<evidence type="ECO:0000256" key="3">
    <source>
        <dbReference type="ARBA" id="ARBA00022801"/>
    </source>
</evidence>
<protein>
    <submittedName>
        <fullName evidence="7">RadC-like JAB domain-containing protein</fullName>
    </submittedName>
</protein>
<keyword evidence="4" id="KW-0862">Zinc</keyword>
<dbReference type="GO" id="GO:0006508">
    <property type="term" value="P:proteolysis"/>
    <property type="evidence" value="ECO:0007669"/>
    <property type="project" value="UniProtKB-KW"/>
</dbReference>
<dbReference type="EMBL" id="QAYE01000006">
    <property type="protein sequence ID" value="PTW45971.1"/>
    <property type="molecule type" value="Genomic_DNA"/>
</dbReference>
<keyword evidence="5" id="KW-0482">Metalloprotease</keyword>
<dbReference type="Proteomes" id="UP000244013">
    <property type="component" value="Unassembled WGS sequence"/>
</dbReference>
<evidence type="ECO:0000259" key="6">
    <source>
        <dbReference type="PROSITE" id="PS50249"/>
    </source>
</evidence>
<dbReference type="PANTHER" id="PTHR30471">
    <property type="entry name" value="DNA REPAIR PROTEIN RADC"/>
    <property type="match status" value="1"/>
</dbReference>
<feature type="domain" description="MPN" evidence="6">
    <location>
        <begin position="1"/>
        <end position="85"/>
    </location>
</feature>
<dbReference type="Gene3D" id="3.40.140.10">
    <property type="entry name" value="Cytidine Deaminase, domain 2"/>
    <property type="match status" value="1"/>
</dbReference>
<evidence type="ECO:0000256" key="4">
    <source>
        <dbReference type="ARBA" id="ARBA00022833"/>
    </source>
</evidence>
<dbReference type="InterPro" id="IPR020891">
    <property type="entry name" value="UPF0758_CS"/>
</dbReference>
<dbReference type="AlphaFoldDB" id="A0A2T5U390"/>
<dbReference type="InterPro" id="IPR001405">
    <property type="entry name" value="UPF0758"/>
</dbReference>
<comment type="caution">
    <text evidence="7">The sequence shown here is derived from an EMBL/GenBank/DDBJ whole genome shotgun (WGS) entry which is preliminary data.</text>
</comment>
<keyword evidence="1" id="KW-0645">Protease</keyword>
<evidence type="ECO:0000313" key="7">
    <source>
        <dbReference type="EMBL" id="PTW45971.1"/>
    </source>
</evidence>
<dbReference type="GO" id="GO:0008237">
    <property type="term" value="F:metallopeptidase activity"/>
    <property type="evidence" value="ECO:0007669"/>
    <property type="project" value="UniProtKB-KW"/>
</dbReference>
<dbReference type="Pfam" id="PF04002">
    <property type="entry name" value="RadC"/>
    <property type="match status" value="1"/>
</dbReference>
<organism evidence="7 8">
    <name type="scientific">Sphingomonas faeni</name>
    <dbReference type="NCBI Taxonomy" id="185950"/>
    <lineage>
        <taxon>Bacteria</taxon>
        <taxon>Pseudomonadati</taxon>
        <taxon>Pseudomonadota</taxon>
        <taxon>Alphaproteobacteria</taxon>
        <taxon>Sphingomonadales</taxon>
        <taxon>Sphingomonadaceae</taxon>
        <taxon>Sphingomonas</taxon>
    </lineage>
</organism>
<evidence type="ECO:0000256" key="5">
    <source>
        <dbReference type="ARBA" id="ARBA00023049"/>
    </source>
</evidence>